<dbReference type="PANTHER" id="PTHR13847">
    <property type="entry name" value="SARCOSINE DEHYDROGENASE-RELATED"/>
    <property type="match status" value="1"/>
</dbReference>
<proteinExistence type="predicted"/>
<dbReference type="InterPro" id="IPR038010">
    <property type="entry name" value="YhfW_C"/>
</dbReference>
<dbReference type="PANTHER" id="PTHR13847:SF281">
    <property type="entry name" value="FAD DEPENDENT OXIDOREDUCTASE DOMAIN-CONTAINING PROTEIN"/>
    <property type="match status" value="1"/>
</dbReference>
<comment type="caution">
    <text evidence="6">The sequence shown here is derived from an EMBL/GenBank/DDBJ whole genome shotgun (WGS) entry which is preliminary data.</text>
</comment>
<dbReference type="OrthoDB" id="9767869at2"/>
<keyword evidence="2" id="KW-0479">Metal-binding</keyword>
<dbReference type="GO" id="GO:0046872">
    <property type="term" value="F:metal ion binding"/>
    <property type="evidence" value="ECO:0007669"/>
    <property type="project" value="UniProtKB-KW"/>
</dbReference>
<evidence type="ECO:0000256" key="2">
    <source>
        <dbReference type="ARBA" id="ARBA00022723"/>
    </source>
</evidence>
<keyword evidence="4" id="KW-0411">Iron-sulfur</keyword>
<accession>A0A552V9N4</accession>
<dbReference type="PROSITE" id="PS51296">
    <property type="entry name" value="RIESKE"/>
    <property type="match status" value="1"/>
</dbReference>
<keyword evidence="7" id="KW-1185">Reference proteome</keyword>
<dbReference type="RefSeq" id="WP_143371403.1">
    <property type="nucleotide sequence ID" value="NZ_VJVZ01000001.1"/>
</dbReference>
<dbReference type="Pfam" id="PF01266">
    <property type="entry name" value="DAO"/>
    <property type="match status" value="1"/>
</dbReference>
<dbReference type="InterPro" id="IPR006076">
    <property type="entry name" value="FAD-dep_OxRdtase"/>
</dbReference>
<dbReference type="Pfam" id="PF00355">
    <property type="entry name" value="Rieske"/>
    <property type="match status" value="1"/>
</dbReference>
<feature type="domain" description="Rieske" evidence="5">
    <location>
        <begin position="439"/>
        <end position="527"/>
    </location>
</feature>
<dbReference type="Gene3D" id="2.102.10.10">
    <property type="entry name" value="Rieske [2Fe-2S] iron-sulphur domain"/>
    <property type="match status" value="1"/>
</dbReference>
<keyword evidence="1" id="KW-0001">2Fe-2S</keyword>
<evidence type="ECO:0000256" key="4">
    <source>
        <dbReference type="ARBA" id="ARBA00023014"/>
    </source>
</evidence>
<protein>
    <submittedName>
        <fullName evidence="6">FAD-dependent oxidoreductase</fullName>
    </submittedName>
</protein>
<dbReference type="InterPro" id="IPR036188">
    <property type="entry name" value="FAD/NAD-bd_sf"/>
</dbReference>
<dbReference type="InterPro" id="IPR017941">
    <property type="entry name" value="Rieske_2Fe-2S"/>
</dbReference>
<evidence type="ECO:0000313" key="7">
    <source>
        <dbReference type="Proteomes" id="UP000320643"/>
    </source>
</evidence>
<dbReference type="Gene3D" id="3.50.50.60">
    <property type="entry name" value="FAD/NAD(P)-binding domain"/>
    <property type="match status" value="1"/>
</dbReference>
<dbReference type="SUPFAM" id="SSF51971">
    <property type="entry name" value="Nucleotide-binding domain"/>
    <property type="match status" value="1"/>
</dbReference>
<keyword evidence="3" id="KW-0408">Iron</keyword>
<name>A0A552V9N4_9FLAO</name>
<dbReference type="GO" id="GO:0051537">
    <property type="term" value="F:2 iron, 2 sulfur cluster binding"/>
    <property type="evidence" value="ECO:0007669"/>
    <property type="project" value="UniProtKB-KW"/>
</dbReference>
<dbReference type="GO" id="GO:0005737">
    <property type="term" value="C:cytoplasm"/>
    <property type="evidence" value="ECO:0007669"/>
    <property type="project" value="TreeGrafter"/>
</dbReference>
<gene>
    <name evidence="6" type="ORF">FMM05_00610</name>
</gene>
<dbReference type="EMBL" id="VJVZ01000001">
    <property type="protein sequence ID" value="TRW27177.1"/>
    <property type="molecule type" value="Genomic_DNA"/>
</dbReference>
<dbReference type="AlphaFoldDB" id="A0A552V9N4"/>
<evidence type="ECO:0000256" key="1">
    <source>
        <dbReference type="ARBA" id="ARBA00022714"/>
    </source>
</evidence>
<dbReference type="Gene3D" id="3.30.9.10">
    <property type="entry name" value="D-Amino Acid Oxidase, subunit A, domain 2"/>
    <property type="match status" value="1"/>
</dbReference>
<evidence type="ECO:0000256" key="3">
    <source>
        <dbReference type="ARBA" id="ARBA00023004"/>
    </source>
</evidence>
<sequence>MESKDPIEDRLTSGSHRSYWNDTEAPLAYKKLEGDITTDVVIIGGGIAGLTTAYCLSKSGKKVVLLEDGYLGSGESGRTTAQITYALDDRYYDLENIFGEEKAKLAAQSHLDAVSWIKGAVFAESIDCNFKSVDGYLFSDPTDKEENLDKEREATGRFGLPTEMVAHIPGFPQDNKQRAIRFPNQGQFHILKYLKGLADAITRMGGEIYTGTHVDEIDKAAAKANGFTVTANHIVVATNSPVNDILTMHTKQFAYRSYVIAAKVPKGTLPYAMWWDTGNQESKWVAKPYHYVRLEPFDDTFDLLISGGEDHKTGQADEEHVTEKQRYNNLIAWTKSHFPYFTDIAYQWSGQVMEPVDGLAYIGKNPGDDNIYIITGDSGNGMTHGTLGGLIINDIIMGNPNPYIALYDPSRITLHTGLDFVKEVGNMGYKMVKDWVASGDIKDVSELQPGQGAILSKGLKKIAVYKDDDNVVHSCSAVCPHLGGVLQWNDDEKSFDCPLHGSRFTALGTVINGPAITNLPTVALKDN</sequence>
<dbReference type="Proteomes" id="UP000320643">
    <property type="component" value="Unassembled WGS sequence"/>
</dbReference>
<dbReference type="SUPFAM" id="SSF50022">
    <property type="entry name" value="ISP domain"/>
    <property type="match status" value="1"/>
</dbReference>
<reference evidence="6 7" key="1">
    <citation type="submission" date="2019-07" db="EMBL/GenBank/DDBJ databases">
        <title>Flavobacterium sp. nov., isolated from glacier ice.</title>
        <authorList>
            <person name="Liu Q."/>
            <person name="Xin Y.-H."/>
        </authorList>
    </citation>
    <scope>NUCLEOTIDE SEQUENCE [LARGE SCALE GENOMIC DNA]</scope>
    <source>
        <strain evidence="6 7">ZT4R6</strain>
    </source>
</reference>
<organism evidence="6 7">
    <name type="scientific">Flavobacterium zepuense</name>
    <dbReference type="NCBI Taxonomy" id="2593302"/>
    <lineage>
        <taxon>Bacteria</taxon>
        <taxon>Pseudomonadati</taxon>
        <taxon>Bacteroidota</taxon>
        <taxon>Flavobacteriia</taxon>
        <taxon>Flavobacteriales</taxon>
        <taxon>Flavobacteriaceae</taxon>
        <taxon>Flavobacterium</taxon>
    </lineage>
</organism>
<dbReference type="InterPro" id="IPR036922">
    <property type="entry name" value="Rieske_2Fe-2S_sf"/>
</dbReference>
<dbReference type="CDD" id="cd03477">
    <property type="entry name" value="Rieske_YhfW_C"/>
    <property type="match status" value="1"/>
</dbReference>
<evidence type="ECO:0000313" key="6">
    <source>
        <dbReference type="EMBL" id="TRW27177.1"/>
    </source>
</evidence>
<evidence type="ECO:0000259" key="5">
    <source>
        <dbReference type="PROSITE" id="PS51296"/>
    </source>
</evidence>